<feature type="compositionally biased region" description="Low complexity" evidence="1">
    <location>
        <begin position="148"/>
        <end position="157"/>
    </location>
</feature>
<dbReference type="Proteomes" id="UP000077521">
    <property type="component" value="Unassembled WGS sequence"/>
</dbReference>
<proteinExistence type="predicted"/>
<feature type="compositionally biased region" description="Polar residues" evidence="1">
    <location>
        <begin position="784"/>
        <end position="802"/>
    </location>
</feature>
<feature type="compositionally biased region" description="Low complexity" evidence="1">
    <location>
        <begin position="599"/>
        <end position="609"/>
    </location>
</feature>
<organism evidence="2 3">
    <name type="scientific">Tilletia indica</name>
    <dbReference type="NCBI Taxonomy" id="43049"/>
    <lineage>
        <taxon>Eukaryota</taxon>
        <taxon>Fungi</taxon>
        <taxon>Dikarya</taxon>
        <taxon>Basidiomycota</taxon>
        <taxon>Ustilaginomycotina</taxon>
        <taxon>Exobasidiomycetes</taxon>
        <taxon>Tilletiales</taxon>
        <taxon>Tilletiaceae</taxon>
        <taxon>Tilletia</taxon>
    </lineage>
</organism>
<sequence length="931" mass="97840">MNAIQATFDLIPSSPTLNAIGSRAVSGWGSIAAAMSFSTQHAPSPSGDDDLATETQWFAKDGDGPVSDQTTATLEGDSGLSETLITRIRSHSCSSANVTTRDLPWPTSQVLQAQLPVQGLPRSKSYTTSSCDSPRSTASSPGKPSPPAHLSASSPSLVEMSPNIQPSLLGAIENCVNKAMAPNLLRHVKAENAKAQDLSAQALQRPASRSSILASASRAVNGSPRIAKLAPVNENDDVDSGLMLPPPRYRTMTMRSNASSATSSSATMGASSTTSGTEKGRHSRSQSVSTLLGPMGLLGLVERNKTAVGAVAPPSPKKSATTTAVSAVLATCLDNIDGQAAEQGTASAMQFRNPFAQIATGMPPSASGRSIQTLQGGTVSLGGFSLPTSATMPDLSSVLAIESRILAPPARIRTVSSCSNKMSGSSSITTSLPVSTSGVIELQPHASYFAQTPSSSRPWLQAQPKPSSKTSAKPPFLNSARLDPIFNTAIRSESVAARSVGRSGAAPGSGPTRANSLPRGYLPQYKEFREPVPASVMSSPRSAQVVFEQQQQSQSQHATPTSAYHSNRLATTPTWDSSLPIHTLTQTSPTRSSIRRTKTLTSSTSSTSSRRNELLRPIDTELANRKRTSSSKRVHTATSTSYESSSPASSFLDLPPLSACTTSSASSCSSASLDERVARTANIRRHTPTSLFFEERRSASKFPSSGSVASTMGRGNKNGNGSASLAIPTEAPRFTGRERERWESLAYVRAREPFPLESAMDGGAHSWRGPSSPKKSSAFAPSSLNRECSGSSSLITGATQLKTSERDRRPSSLSSSLSFFAWPSRPSSSSIATRTDRPGSSGFTLTDYEGSESSGWRKRGGQAGFSAVVDSGSEDGDYDGEREEEEGEGFGWSSYVSMQDVHSPVLERSPVFNSGALRPALSRGQSSVPVL</sequence>
<feature type="compositionally biased region" description="Polar residues" evidence="1">
    <location>
        <begin position="557"/>
        <end position="577"/>
    </location>
</feature>
<feature type="region of interest" description="Disordered" evidence="1">
    <location>
        <begin position="255"/>
        <end position="289"/>
    </location>
</feature>
<feature type="compositionally biased region" description="Polar residues" evidence="1">
    <location>
        <begin position="124"/>
        <end position="142"/>
    </location>
</feature>
<accession>A0A177TVF5</accession>
<feature type="compositionally biased region" description="Basic and acidic residues" evidence="1">
    <location>
        <begin position="610"/>
        <end position="624"/>
    </location>
</feature>
<protein>
    <submittedName>
        <fullName evidence="2">Uncharacterized protein</fullName>
    </submittedName>
</protein>
<feature type="compositionally biased region" description="Low complexity" evidence="1">
    <location>
        <begin position="464"/>
        <end position="475"/>
    </location>
</feature>
<feature type="region of interest" description="Disordered" evidence="1">
    <location>
        <begin position="702"/>
        <end position="738"/>
    </location>
</feature>
<evidence type="ECO:0000313" key="3">
    <source>
        <dbReference type="Proteomes" id="UP000077521"/>
    </source>
</evidence>
<feature type="region of interest" description="Disordered" evidence="1">
    <location>
        <begin position="758"/>
        <end position="890"/>
    </location>
</feature>
<feature type="region of interest" description="Disordered" evidence="1">
    <location>
        <begin position="532"/>
        <end position="650"/>
    </location>
</feature>
<feature type="compositionally biased region" description="Low complexity" evidence="1">
    <location>
        <begin position="770"/>
        <end position="783"/>
    </location>
</feature>
<feature type="region of interest" description="Disordered" evidence="1">
    <location>
        <begin position="114"/>
        <end position="159"/>
    </location>
</feature>
<comment type="caution">
    <text evidence="2">The sequence shown here is derived from an EMBL/GenBank/DDBJ whole genome shotgun (WGS) entry which is preliminary data.</text>
</comment>
<keyword evidence="3" id="KW-1185">Reference proteome</keyword>
<dbReference type="AlphaFoldDB" id="A0A177TVF5"/>
<evidence type="ECO:0000313" key="2">
    <source>
        <dbReference type="EMBL" id="KAE8259993.1"/>
    </source>
</evidence>
<feature type="compositionally biased region" description="Low complexity" evidence="1">
    <location>
        <begin position="636"/>
        <end position="650"/>
    </location>
</feature>
<feature type="compositionally biased region" description="Basic residues" evidence="1">
    <location>
        <begin position="625"/>
        <end position="635"/>
    </location>
</feature>
<feature type="compositionally biased region" description="Acidic residues" evidence="1">
    <location>
        <begin position="872"/>
        <end position="888"/>
    </location>
</feature>
<evidence type="ECO:0000256" key="1">
    <source>
        <dbReference type="SAM" id="MobiDB-lite"/>
    </source>
</evidence>
<gene>
    <name evidence="2" type="ORF">A4X13_0g635</name>
</gene>
<reference evidence="2" key="1">
    <citation type="submission" date="2016-04" db="EMBL/GenBank/DDBJ databases">
        <authorList>
            <person name="Nguyen H.D."/>
            <person name="Samba Siva P."/>
            <person name="Cullis J."/>
            <person name="Levesque C.A."/>
            <person name="Hambleton S."/>
        </authorList>
    </citation>
    <scope>NUCLEOTIDE SEQUENCE</scope>
    <source>
        <strain evidence="2">DAOMC 236416</strain>
    </source>
</reference>
<feature type="region of interest" description="Disordered" evidence="1">
    <location>
        <begin position="498"/>
        <end position="519"/>
    </location>
</feature>
<name>A0A177TVF5_9BASI</name>
<feature type="region of interest" description="Disordered" evidence="1">
    <location>
        <begin position="451"/>
        <end position="478"/>
    </location>
</feature>
<feature type="compositionally biased region" description="Low complexity" evidence="1">
    <location>
        <begin position="255"/>
        <end position="277"/>
    </location>
</feature>
<reference evidence="2" key="2">
    <citation type="journal article" date="2019" name="IMA Fungus">
        <title>Genome sequencing and comparison of five Tilletia species to identify candidate genes for the detection of regulated species infecting wheat.</title>
        <authorList>
            <person name="Nguyen H.D.T."/>
            <person name="Sultana T."/>
            <person name="Kesanakurti P."/>
            <person name="Hambleton S."/>
        </authorList>
    </citation>
    <scope>NUCLEOTIDE SEQUENCE</scope>
    <source>
        <strain evidence="2">DAOMC 236416</strain>
    </source>
</reference>
<dbReference type="EMBL" id="LWDF02000021">
    <property type="protein sequence ID" value="KAE8259993.1"/>
    <property type="molecule type" value="Genomic_DNA"/>
</dbReference>